<keyword evidence="9" id="KW-0812">Transmembrane</keyword>
<dbReference type="GO" id="GO:0005886">
    <property type="term" value="C:plasma membrane"/>
    <property type="evidence" value="ECO:0007669"/>
    <property type="project" value="UniProtKB-SubCell"/>
</dbReference>
<dbReference type="InterPro" id="IPR003661">
    <property type="entry name" value="HisK_dim/P_dom"/>
</dbReference>
<evidence type="ECO:0000256" key="1">
    <source>
        <dbReference type="ARBA" id="ARBA00000085"/>
    </source>
</evidence>
<dbReference type="CDD" id="cd00082">
    <property type="entry name" value="HisKA"/>
    <property type="match status" value="1"/>
</dbReference>
<keyword evidence="4" id="KW-1003">Cell membrane</keyword>
<dbReference type="InterPro" id="IPR003594">
    <property type="entry name" value="HATPase_dom"/>
</dbReference>
<evidence type="ECO:0000256" key="4">
    <source>
        <dbReference type="ARBA" id="ARBA00022475"/>
    </source>
</evidence>
<evidence type="ECO:0000259" key="10">
    <source>
        <dbReference type="PROSITE" id="PS50109"/>
    </source>
</evidence>
<keyword evidence="5" id="KW-0597">Phosphoprotein</keyword>
<gene>
    <name evidence="11" type="ORF">FEN17_01205</name>
</gene>
<evidence type="ECO:0000256" key="9">
    <source>
        <dbReference type="SAM" id="Phobius"/>
    </source>
</evidence>
<accession>A0A5R9L1Q7</accession>
<keyword evidence="9" id="KW-1133">Transmembrane helix</keyword>
<evidence type="ECO:0000313" key="12">
    <source>
        <dbReference type="Proteomes" id="UP000306402"/>
    </source>
</evidence>
<organism evidence="11 12">
    <name type="scientific">Dyadobacter luticola</name>
    <dbReference type="NCBI Taxonomy" id="1979387"/>
    <lineage>
        <taxon>Bacteria</taxon>
        <taxon>Pseudomonadati</taxon>
        <taxon>Bacteroidota</taxon>
        <taxon>Cytophagia</taxon>
        <taxon>Cytophagales</taxon>
        <taxon>Spirosomataceae</taxon>
        <taxon>Dyadobacter</taxon>
    </lineage>
</organism>
<dbReference type="PANTHER" id="PTHR44936:SF9">
    <property type="entry name" value="SENSOR PROTEIN CREC"/>
    <property type="match status" value="1"/>
</dbReference>
<dbReference type="SMART" id="SM00387">
    <property type="entry name" value="HATPase_c"/>
    <property type="match status" value="1"/>
</dbReference>
<dbReference type="OrthoDB" id="900403at2"/>
<evidence type="ECO:0000313" key="11">
    <source>
        <dbReference type="EMBL" id="TLV02289.1"/>
    </source>
</evidence>
<comment type="caution">
    <text evidence="11">The sequence shown here is derived from an EMBL/GenBank/DDBJ whole genome shotgun (WGS) entry which is preliminary data.</text>
</comment>
<dbReference type="EC" id="2.7.13.3" evidence="3"/>
<dbReference type="GO" id="GO:0000155">
    <property type="term" value="F:phosphorelay sensor kinase activity"/>
    <property type="evidence" value="ECO:0007669"/>
    <property type="project" value="InterPro"/>
</dbReference>
<evidence type="ECO:0000256" key="2">
    <source>
        <dbReference type="ARBA" id="ARBA00004651"/>
    </source>
</evidence>
<dbReference type="SUPFAM" id="SSF47384">
    <property type="entry name" value="Homodimeric domain of signal transducing histidine kinase"/>
    <property type="match status" value="1"/>
</dbReference>
<dbReference type="PANTHER" id="PTHR44936">
    <property type="entry name" value="SENSOR PROTEIN CREC"/>
    <property type="match status" value="1"/>
</dbReference>
<dbReference type="PROSITE" id="PS50109">
    <property type="entry name" value="HIS_KIN"/>
    <property type="match status" value="1"/>
</dbReference>
<dbReference type="AlphaFoldDB" id="A0A5R9L1Q7"/>
<dbReference type="RefSeq" id="WP_138363498.1">
    <property type="nucleotide sequence ID" value="NZ_VCEJ01000002.1"/>
</dbReference>
<evidence type="ECO:0000256" key="7">
    <source>
        <dbReference type="ARBA" id="ARBA00022777"/>
    </source>
</evidence>
<dbReference type="SUPFAM" id="SSF55874">
    <property type="entry name" value="ATPase domain of HSP90 chaperone/DNA topoisomerase II/histidine kinase"/>
    <property type="match status" value="1"/>
</dbReference>
<dbReference type="InterPro" id="IPR036097">
    <property type="entry name" value="HisK_dim/P_sf"/>
</dbReference>
<feature type="domain" description="Histidine kinase" evidence="10">
    <location>
        <begin position="229"/>
        <end position="438"/>
    </location>
</feature>
<dbReference type="InterPro" id="IPR036890">
    <property type="entry name" value="HATPase_C_sf"/>
</dbReference>
<sequence length="445" mass="49913">MNFSFLEWPVRKQLAQEKNNLHRARIKILSYALHLRLVTTALLLAFYVIQDAKVQIVRISVLLAVAILFYIVVSMGANWRRSIHAAVLIFLTIIWTNLFAFEGGLNLATLQYVAIISTCSFYGLGNKWGLSYSGLAITPFILYIILGHSVGLMVPWGPEGSGNFGLAVLLFHNFIFLVLINYYFFNSFYDTIQALDSKTTELTASLNSLEQSRVRQDDELRHQKHLLASISHDIKSPLRFLMTTTARLARNYPDLPTVRAISQSSSRLYNFMKNLLEYTELRYKNSVLNLVYLDLNELVQQKFEIFVTEAEGNSAMLVNHVLPGVILKSNPQLISIILHNLIDNAIKVTYDGKITVSCTDHRNELHLTVTDSGTGMDPRIMGWINSPSKIPGTEHNAQSFGMGLLIVKELSSLVGAKLLAEPNLPSGTSVHIIFSKNSISSEFST</sequence>
<name>A0A5R9L1Q7_9BACT</name>
<comment type="catalytic activity">
    <reaction evidence="1">
        <text>ATP + protein L-histidine = ADP + protein N-phospho-L-histidine.</text>
        <dbReference type="EC" id="2.7.13.3"/>
    </reaction>
</comment>
<evidence type="ECO:0000256" key="6">
    <source>
        <dbReference type="ARBA" id="ARBA00022679"/>
    </source>
</evidence>
<evidence type="ECO:0000256" key="3">
    <source>
        <dbReference type="ARBA" id="ARBA00012438"/>
    </source>
</evidence>
<proteinExistence type="predicted"/>
<feature type="transmembrane region" description="Helical" evidence="9">
    <location>
        <begin position="85"/>
        <end position="101"/>
    </location>
</feature>
<feature type="transmembrane region" description="Helical" evidence="9">
    <location>
        <begin position="164"/>
        <end position="185"/>
    </location>
</feature>
<evidence type="ECO:0000256" key="8">
    <source>
        <dbReference type="ARBA" id="ARBA00023012"/>
    </source>
</evidence>
<feature type="transmembrane region" description="Helical" evidence="9">
    <location>
        <begin position="28"/>
        <end position="49"/>
    </location>
</feature>
<keyword evidence="12" id="KW-1185">Reference proteome</keyword>
<dbReference type="InterPro" id="IPR050980">
    <property type="entry name" value="2C_sensor_his_kinase"/>
</dbReference>
<dbReference type="Gene3D" id="3.30.565.10">
    <property type="entry name" value="Histidine kinase-like ATPase, C-terminal domain"/>
    <property type="match status" value="1"/>
</dbReference>
<feature type="transmembrane region" description="Helical" evidence="9">
    <location>
        <begin position="107"/>
        <end position="125"/>
    </location>
</feature>
<feature type="transmembrane region" description="Helical" evidence="9">
    <location>
        <begin position="132"/>
        <end position="152"/>
    </location>
</feature>
<dbReference type="Pfam" id="PF02518">
    <property type="entry name" value="HATPase_c"/>
    <property type="match status" value="1"/>
</dbReference>
<feature type="transmembrane region" description="Helical" evidence="9">
    <location>
        <begin position="55"/>
        <end position="73"/>
    </location>
</feature>
<protein>
    <recommendedName>
        <fullName evidence="3">histidine kinase</fullName>
        <ecNumber evidence="3">2.7.13.3</ecNumber>
    </recommendedName>
</protein>
<dbReference type="Gene3D" id="1.10.287.130">
    <property type="match status" value="1"/>
</dbReference>
<reference evidence="11 12" key="1">
    <citation type="submission" date="2019-05" db="EMBL/GenBank/DDBJ databases">
        <authorList>
            <person name="Qu J.-H."/>
        </authorList>
    </citation>
    <scope>NUCLEOTIDE SEQUENCE [LARGE SCALE GENOMIC DNA]</scope>
    <source>
        <strain evidence="11 12">T17</strain>
    </source>
</reference>
<keyword evidence="7 11" id="KW-0418">Kinase</keyword>
<dbReference type="CDD" id="cd00075">
    <property type="entry name" value="HATPase"/>
    <property type="match status" value="1"/>
</dbReference>
<evidence type="ECO:0000256" key="5">
    <source>
        <dbReference type="ARBA" id="ARBA00022553"/>
    </source>
</evidence>
<keyword evidence="6" id="KW-0808">Transferase</keyword>
<keyword evidence="8" id="KW-0902">Two-component regulatory system</keyword>
<dbReference type="EMBL" id="VCEJ01000002">
    <property type="protein sequence ID" value="TLV02289.1"/>
    <property type="molecule type" value="Genomic_DNA"/>
</dbReference>
<dbReference type="Proteomes" id="UP000306402">
    <property type="component" value="Unassembled WGS sequence"/>
</dbReference>
<dbReference type="InterPro" id="IPR005467">
    <property type="entry name" value="His_kinase_dom"/>
</dbReference>
<comment type="subcellular location">
    <subcellularLocation>
        <location evidence="2">Cell membrane</location>
        <topology evidence="2">Multi-pass membrane protein</topology>
    </subcellularLocation>
</comment>
<keyword evidence="9" id="KW-0472">Membrane</keyword>